<keyword evidence="2" id="KW-1185">Reference proteome</keyword>
<dbReference type="EMBL" id="JAMD01000001">
    <property type="protein sequence ID" value="KEJ98271.1"/>
    <property type="molecule type" value="Genomic_DNA"/>
</dbReference>
<gene>
    <name evidence="1" type="ORF">SUH3_04555</name>
</gene>
<accession>A0A073J9A3</accession>
<comment type="caution">
    <text evidence="1">The sequence shown here is derived from an EMBL/GenBank/DDBJ whole genome shotgun (WGS) entry which is preliminary data.</text>
</comment>
<dbReference type="AlphaFoldDB" id="A0A073J9A3"/>
<proteinExistence type="predicted"/>
<dbReference type="RefSeq" id="WP_037921865.1">
    <property type="nucleotide sequence ID" value="NZ_FQVP01000001.1"/>
</dbReference>
<evidence type="ECO:0000313" key="1">
    <source>
        <dbReference type="EMBL" id="KEJ98271.1"/>
    </source>
</evidence>
<name>A0A073J9A3_9RHOB</name>
<reference evidence="1 2" key="1">
    <citation type="submission" date="2014-01" db="EMBL/GenBank/DDBJ databases">
        <title>Sulfitobacter sp. H3 (MCCC 1A00686) Genome Sequencing.</title>
        <authorList>
            <person name="Lai Q."/>
            <person name="Hong Z."/>
        </authorList>
    </citation>
    <scope>NUCLEOTIDE SEQUENCE [LARGE SCALE GENOMIC DNA]</scope>
    <source>
        <strain evidence="1 2">H3</strain>
    </source>
</reference>
<dbReference type="Proteomes" id="UP000027746">
    <property type="component" value="Unassembled WGS sequence"/>
</dbReference>
<organism evidence="1 2">
    <name type="scientific">Pseudosulfitobacter pseudonitzschiae</name>
    <dbReference type="NCBI Taxonomy" id="1402135"/>
    <lineage>
        <taxon>Bacteria</taxon>
        <taxon>Pseudomonadati</taxon>
        <taxon>Pseudomonadota</taxon>
        <taxon>Alphaproteobacteria</taxon>
        <taxon>Rhodobacterales</taxon>
        <taxon>Roseobacteraceae</taxon>
        <taxon>Pseudosulfitobacter</taxon>
    </lineage>
</organism>
<protein>
    <submittedName>
        <fullName evidence="1">Uncharacterized protein</fullName>
    </submittedName>
</protein>
<sequence>MELSNLLTTATSDAPRLARGHTLAFGHVPLWLPQWNVAERRDGAVVKISGNTKELVVLDVLTITPQTLRADLQAFVGWSGTVVLPHDHDRTLAAEYGAFGRDAICAPRKVPAWVHQAVLTADRPLTPTERAAVHQAACALDGGGVSWI</sequence>
<evidence type="ECO:0000313" key="2">
    <source>
        <dbReference type="Proteomes" id="UP000027746"/>
    </source>
</evidence>